<evidence type="ECO:0008006" key="3">
    <source>
        <dbReference type="Google" id="ProtNLM"/>
    </source>
</evidence>
<evidence type="ECO:0000313" key="1">
    <source>
        <dbReference type="EMBL" id="TQL34067.1"/>
    </source>
</evidence>
<dbReference type="Proteomes" id="UP000318336">
    <property type="component" value="Unassembled WGS sequence"/>
</dbReference>
<gene>
    <name evidence="1" type="ORF">FB554_2225</name>
</gene>
<sequence>MSSGAAIEIWCVTPSSSGGWGPVTALAELTGRVFQADVRFIHPSRPYGPARKAFAHLPRRRGGGGRSLLLIAAHPGNLLSVAEAPVLAGRFDRVGAWIIDSFWDELLPRFARHRNTFDRLWVTDGELVDRYREATGAPTGWLPWGTDALQAQQQDLTASRSVDVLRLGRQPSAWDDDDSNRAALSRAGLSYQGRFPLATDGSANQRTVHDQLRRAKVVLASSSLDSPSAYRHPARDYLSARFTDAVANGTLIAGSPPRCQAADLLPAEALVPMDVSSLEAGLPALRAALETYDTRAPLRLSRHALRTLDWRHRIRTIADELELSAATLDQELAQIGDLVEVTGP</sequence>
<dbReference type="AlphaFoldDB" id="A0A542XE14"/>
<organism evidence="1 2">
    <name type="scientific">Barrientosiimonas humi</name>
    <dbReference type="NCBI Taxonomy" id="999931"/>
    <lineage>
        <taxon>Bacteria</taxon>
        <taxon>Bacillati</taxon>
        <taxon>Actinomycetota</taxon>
        <taxon>Actinomycetes</taxon>
        <taxon>Micrococcales</taxon>
        <taxon>Dermacoccaceae</taxon>
        <taxon>Barrientosiimonas</taxon>
    </lineage>
</organism>
<name>A0A542XE14_9MICO</name>
<dbReference type="OrthoDB" id="9179640at2"/>
<reference evidence="1 2" key="1">
    <citation type="submission" date="2019-06" db="EMBL/GenBank/DDBJ databases">
        <title>Sequencing the genomes of 1000 actinobacteria strains.</title>
        <authorList>
            <person name="Klenk H.-P."/>
        </authorList>
    </citation>
    <scope>NUCLEOTIDE SEQUENCE [LARGE SCALE GENOMIC DNA]</scope>
    <source>
        <strain evidence="1 2">DSM 24617</strain>
    </source>
</reference>
<comment type="caution">
    <text evidence="1">The sequence shown here is derived from an EMBL/GenBank/DDBJ whole genome shotgun (WGS) entry which is preliminary data.</text>
</comment>
<protein>
    <recommendedName>
        <fullName evidence="3">Glycosyl transferase family 1</fullName>
    </recommendedName>
</protein>
<proteinExistence type="predicted"/>
<dbReference type="EMBL" id="VFOK01000001">
    <property type="protein sequence ID" value="TQL34067.1"/>
    <property type="molecule type" value="Genomic_DNA"/>
</dbReference>
<dbReference type="RefSeq" id="WP_142006071.1">
    <property type="nucleotide sequence ID" value="NZ_CAJTBP010000001.1"/>
</dbReference>
<accession>A0A542XE14</accession>
<evidence type="ECO:0000313" key="2">
    <source>
        <dbReference type="Proteomes" id="UP000318336"/>
    </source>
</evidence>
<keyword evidence="2" id="KW-1185">Reference proteome</keyword>